<dbReference type="SUPFAM" id="SSF54928">
    <property type="entry name" value="RNA-binding domain, RBD"/>
    <property type="match status" value="1"/>
</dbReference>
<evidence type="ECO:0000259" key="2">
    <source>
        <dbReference type="PROSITE" id="PS50102"/>
    </source>
</evidence>
<dbReference type="Proteomes" id="UP000000226">
    <property type="component" value="Chromosome 11"/>
</dbReference>
<dbReference type="OMA" id="RRRECHA"/>
<gene>
    <name evidence="3" type="ORF">PHAVU_011G176000g</name>
</gene>
<dbReference type="PROSITE" id="PS50102">
    <property type="entry name" value="RRM"/>
    <property type="match status" value="1"/>
</dbReference>
<dbReference type="InterPro" id="IPR012677">
    <property type="entry name" value="Nucleotide-bd_a/b_plait_sf"/>
</dbReference>
<dbReference type="Pfam" id="PF00076">
    <property type="entry name" value="RRM_1"/>
    <property type="match status" value="1"/>
</dbReference>
<dbReference type="EMBL" id="CM002298">
    <property type="protein sequence ID" value="ESW05398.1"/>
    <property type="molecule type" value="Genomic_DNA"/>
</dbReference>
<dbReference type="GO" id="GO:0003723">
    <property type="term" value="F:RNA binding"/>
    <property type="evidence" value="ECO:0007669"/>
    <property type="project" value="UniProtKB-UniRule"/>
</dbReference>
<keyword evidence="4" id="KW-1185">Reference proteome</keyword>
<keyword evidence="1" id="KW-0694">RNA-binding</keyword>
<evidence type="ECO:0000313" key="4">
    <source>
        <dbReference type="Proteomes" id="UP000000226"/>
    </source>
</evidence>
<name>V7AKK8_PHAVU</name>
<protein>
    <recommendedName>
        <fullName evidence="2">RRM domain-containing protein</fullName>
    </recommendedName>
</protein>
<dbReference type="InterPro" id="IPR000504">
    <property type="entry name" value="RRM_dom"/>
</dbReference>
<dbReference type="SMART" id="SM00360">
    <property type="entry name" value="RRM"/>
    <property type="match status" value="1"/>
</dbReference>
<evidence type="ECO:0000256" key="1">
    <source>
        <dbReference type="PROSITE-ProRule" id="PRU00176"/>
    </source>
</evidence>
<organism evidence="3 4">
    <name type="scientific">Phaseolus vulgaris</name>
    <name type="common">Kidney bean</name>
    <name type="synonym">French bean</name>
    <dbReference type="NCBI Taxonomy" id="3885"/>
    <lineage>
        <taxon>Eukaryota</taxon>
        <taxon>Viridiplantae</taxon>
        <taxon>Streptophyta</taxon>
        <taxon>Embryophyta</taxon>
        <taxon>Tracheophyta</taxon>
        <taxon>Spermatophyta</taxon>
        <taxon>Magnoliopsida</taxon>
        <taxon>eudicotyledons</taxon>
        <taxon>Gunneridae</taxon>
        <taxon>Pentapetalae</taxon>
        <taxon>rosids</taxon>
        <taxon>fabids</taxon>
        <taxon>Fabales</taxon>
        <taxon>Fabaceae</taxon>
        <taxon>Papilionoideae</taxon>
        <taxon>50 kb inversion clade</taxon>
        <taxon>NPAAA clade</taxon>
        <taxon>indigoferoid/millettioid clade</taxon>
        <taxon>Phaseoleae</taxon>
        <taxon>Phaseolus</taxon>
    </lineage>
</organism>
<evidence type="ECO:0000313" key="3">
    <source>
        <dbReference type="EMBL" id="ESW05398.1"/>
    </source>
</evidence>
<feature type="domain" description="RRM" evidence="2">
    <location>
        <begin position="10"/>
        <end position="87"/>
    </location>
</feature>
<dbReference type="InterPro" id="IPR035979">
    <property type="entry name" value="RBD_domain_sf"/>
</dbReference>
<dbReference type="PANTHER" id="PTHR34427">
    <property type="entry name" value="DUF4283 DOMAIN PROTEIN"/>
    <property type="match status" value="1"/>
</dbReference>
<dbReference type="CDD" id="cd00590">
    <property type="entry name" value="RRM_SF"/>
    <property type="match status" value="1"/>
</dbReference>
<dbReference type="SMR" id="V7AKK8"/>
<dbReference type="Gene3D" id="3.30.70.330">
    <property type="match status" value="1"/>
</dbReference>
<dbReference type="Gramene" id="ESW05398">
    <property type="protein sequence ID" value="ESW05398"/>
    <property type="gene ID" value="PHAVU_011G176000g"/>
</dbReference>
<sequence>MSSDYTSGGTPFFFSNFPFDIKESDLWRIFRRWGRVSDIFISRRLNIKKQMFGFVRFQGVQNVRELKNHLNTIWIGSWKLKANRPKYNRPAETRKEWNMKLKEKVSEIKSEPKKEWRAKEKETYANIVKTGKSISEQTQNRSRVQAIHFRAEETPRDWLKKCYIGRVSDLSKVSCLNECFILEGLSHIKVKFLGGFHVLLMGENETKILEAIEENKVWFEEMFDTIIPWEEQFVAVDKLVWVRCRGLPLKLWNTDCFKHIAALMGTLVEVDNATLALEELEYARFKIRVTVECEAKLTNYMRINENLYQISVEEECSVPEHKLCQC</sequence>
<accession>V7AKK8</accession>
<reference evidence="4" key="1">
    <citation type="journal article" date="2014" name="Nat. Genet.">
        <title>A reference genome for common bean and genome-wide analysis of dual domestications.</title>
        <authorList>
            <person name="Schmutz J."/>
            <person name="McClean P.E."/>
            <person name="Mamidi S."/>
            <person name="Wu G.A."/>
            <person name="Cannon S.B."/>
            <person name="Grimwood J."/>
            <person name="Jenkins J."/>
            <person name="Shu S."/>
            <person name="Song Q."/>
            <person name="Chavarro C."/>
            <person name="Torres-Torres M."/>
            <person name="Geffroy V."/>
            <person name="Moghaddam S.M."/>
            <person name="Gao D."/>
            <person name="Abernathy B."/>
            <person name="Barry K."/>
            <person name="Blair M."/>
            <person name="Brick M.A."/>
            <person name="Chovatia M."/>
            <person name="Gepts P."/>
            <person name="Goodstein D.M."/>
            <person name="Gonzales M."/>
            <person name="Hellsten U."/>
            <person name="Hyten D.L."/>
            <person name="Jia G."/>
            <person name="Kelly J.D."/>
            <person name="Kudrna D."/>
            <person name="Lee R."/>
            <person name="Richard M.M."/>
            <person name="Miklas P.N."/>
            <person name="Osorno J.M."/>
            <person name="Rodrigues J."/>
            <person name="Thareau V."/>
            <person name="Urrea C.A."/>
            <person name="Wang M."/>
            <person name="Yu Y."/>
            <person name="Zhang M."/>
            <person name="Wing R.A."/>
            <person name="Cregan P.B."/>
            <person name="Rokhsar D.S."/>
            <person name="Jackson S.A."/>
        </authorList>
    </citation>
    <scope>NUCLEOTIDE SEQUENCE [LARGE SCALE GENOMIC DNA]</scope>
    <source>
        <strain evidence="4">cv. G19833</strain>
    </source>
</reference>
<dbReference type="PANTHER" id="PTHR34427:SF5">
    <property type="entry name" value="DUF4283 DOMAIN-CONTAINING PROTEIN"/>
    <property type="match status" value="1"/>
</dbReference>
<dbReference type="OrthoDB" id="1418158at2759"/>
<dbReference type="AlphaFoldDB" id="V7AKK8"/>
<proteinExistence type="predicted"/>